<sequence length="71" mass="8296">MFFIRNSNYYLLSVVIKKNYIYPFIRCLSSNTTNKLHEVGLFTAIKHEGNYETGQVCHSMMDKCQNPIRAC</sequence>
<evidence type="ECO:0000313" key="1">
    <source>
        <dbReference type="EMBL" id="CAF0918186.1"/>
    </source>
</evidence>
<evidence type="ECO:0000313" key="3">
    <source>
        <dbReference type="Proteomes" id="UP000663870"/>
    </source>
</evidence>
<name>A0A814AVU6_9BILA</name>
<protein>
    <submittedName>
        <fullName evidence="1">Uncharacterized protein</fullName>
    </submittedName>
</protein>
<dbReference type="EMBL" id="CAJNOL010000191">
    <property type="protein sequence ID" value="CAF0921159.1"/>
    <property type="molecule type" value="Genomic_DNA"/>
</dbReference>
<dbReference type="Proteomes" id="UP000663870">
    <property type="component" value="Unassembled WGS sequence"/>
</dbReference>
<proteinExistence type="predicted"/>
<gene>
    <name evidence="2" type="ORF">JXQ802_LOCUS10134</name>
    <name evidence="1" type="ORF">JXQ802_LOCUS9990</name>
</gene>
<organism evidence="1 3">
    <name type="scientific">Rotaria sordida</name>
    <dbReference type="NCBI Taxonomy" id="392033"/>
    <lineage>
        <taxon>Eukaryota</taxon>
        <taxon>Metazoa</taxon>
        <taxon>Spiralia</taxon>
        <taxon>Gnathifera</taxon>
        <taxon>Rotifera</taxon>
        <taxon>Eurotatoria</taxon>
        <taxon>Bdelloidea</taxon>
        <taxon>Philodinida</taxon>
        <taxon>Philodinidae</taxon>
        <taxon>Rotaria</taxon>
    </lineage>
</organism>
<dbReference type="EMBL" id="CAJNOL010000187">
    <property type="protein sequence ID" value="CAF0918186.1"/>
    <property type="molecule type" value="Genomic_DNA"/>
</dbReference>
<accession>A0A814AVU6</accession>
<dbReference type="AlphaFoldDB" id="A0A814AVU6"/>
<comment type="caution">
    <text evidence="1">The sequence shown here is derived from an EMBL/GenBank/DDBJ whole genome shotgun (WGS) entry which is preliminary data.</text>
</comment>
<keyword evidence="3" id="KW-1185">Reference proteome</keyword>
<evidence type="ECO:0000313" key="2">
    <source>
        <dbReference type="EMBL" id="CAF0921159.1"/>
    </source>
</evidence>
<reference evidence="1" key="1">
    <citation type="submission" date="2021-02" db="EMBL/GenBank/DDBJ databases">
        <authorList>
            <person name="Nowell W R."/>
        </authorList>
    </citation>
    <scope>NUCLEOTIDE SEQUENCE</scope>
</reference>